<dbReference type="Proteomes" id="UP000243459">
    <property type="component" value="Chromosome 4"/>
</dbReference>
<sequence>MVAALSSSFLASPTSTKISRTLPSQFYSPLPLPSSVPLSSSRSISRKIYKVRAASLKENDEEVIAEDSFRARTPLDNERKEMDAEQSEPVAVER</sequence>
<gene>
    <name evidence="2" type="ORF">A4U43_C04F20550</name>
</gene>
<dbReference type="EMBL" id="CM007384">
    <property type="protein sequence ID" value="ONK72546.1"/>
    <property type="molecule type" value="Genomic_DNA"/>
</dbReference>
<proteinExistence type="predicted"/>
<organism evidence="2 3">
    <name type="scientific">Asparagus officinalis</name>
    <name type="common">Garden asparagus</name>
    <dbReference type="NCBI Taxonomy" id="4686"/>
    <lineage>
        <taxon>Eukaryota</taxon>
        <taxon>Viridiplantae</taxon>
        <taxon>Streptophyta</taxon>
        <taxon>Embryophyta</taxon>
        <taxon>Tracheophyta</taxon>
        <taxon>Spermatophyta</taxon>
        <taxon>Magnoliopsida</taxon>
        <taxon>Liliopsida</taxon>
        <taxon>Asparagales</taxon>
        <taxon>Asparagaceae</taxon>
        <taxon>Asparagoideae</taxon>
        <taxon>Asparagus</taxon>
    </lineage>
</organism>
<dbReference type="AlphaFoldDB" id="A0A5P1F2F6"/>
<feature type="compositionally biased region" description="Basic and acidic residues" evidence="1">
    <location>
        <begin position="67"/>
        <end position="83"/>
    </location>
</feature>
<evidence type="ECO:0000256" key="1">
    <source>
        <dbReference type="SAM" id="MobiDB-lite"/>
    </source>
</evidence>
<evidence type="ECO:0000313" key="2">
    <source>
        <dbReference type="EMBL" id="ONK72546.1"/>
    </source>
</evidence>
<reference evidence="3" key="1">
    <citation type="journal article" date="2017" name="Nat. Commun.">
        <title>The asparagus genome sheds light on the origin and evolution of a young Y chromosome.</title>
        <authorList>
            <person name="Harkess A."/>
            <person name="Zhou J."/>
            <person name="Xu C."/>
            <person name="Bowers J.E."/>
            <person name="Van der Hulst R."/>
            <person name="Ayyampalayam S."/>
            <person name="Mercati F."/>
            <person name="Riccardi P."/>
            <person name="McKain M.R."/>
            <person name="Kakrana A."/>
            <person name="Tang H."/>
            <person name="Ray J."/>
            <person name="Groenendijk J."/>
            <person name="Arikit S."/>
            <person name="Mathioni S.M."/>
            <person name="Nakano M."/>
            <person name="Shan H."/>
            <person name="Telgmann-Rauber A."/>
            <person name="Kanno A."/>
            <person name="Yue Z."/>
            <person name="Chen H."/>
            <person name="Li W."/>
            <person name="Chen Y."/>
            <person name="Xu X."/>
            <person name="Zhang Y."/>
            <person name="Luo S."/>
            <person name="Chen H."/>
            <person name="Gao J."/>
            <person name="Mao Z."/>
            <person name="Pires J.C."/>
            <person name="Luo M."/>
            <person name="Kudrna D."/>
            <person name="Wing R.A."/>
            <person name="Meyers B.C."/>
            <person name="Yi K."/>
            <person name="Kong H."/>
            <person name="Lavrijsen P."/>
            <person name="Sunseri F."/>
            <person name="Falavigna A."/>
            <person name="Ye Y."/>
            <person name="Leebens-Mack J.H."/>
            <person name="Chen G."/>
        </authorList>
    </citation>
    <scope>NUCLEOTIDE SEQUENCE [LARGE SCALE GENOMIC DNA]</scope>
    <source>
        <strain evidence="3">cv. DH0086</strain>
    </source>
</reference>
<keyword evidence="3" id="KW-1185">Reference proteome</keyword>
<name>A0A5P1F2F6_ASPOF</name>
<dbReference type="Gramene" id="ONK72546">
    <property type="protein sequence ID" value="ONK72546"/>
    <property type="gene ID" value="A4U43_C04F20550"/>
</dbReference>
<accession>A0A5P1F2F6</accession>
<feature type="region of interest" description="Disordered" evidence="1">
    <location>
        <begin position="67"/>
        <end position="94"/>
    </location>
</feature>
<protein>
    <submittedName>
        <fullName evidence="2">Uncharacterized protein</fullName>
    </submittedName>
</protein>
<evidence type="ECO:0000313" key="3">
    <source>
        <dbReference type="Proteomes" id="UP000243459"/>
    </source>
</evidence>